<dbReference type="Pfam" id="PF05018">
    <property type="entry name" value="CFA20_dom"/>
    <property type="match status" value="2"/>
</dbReference>
<proteinExistence type="predicted"/>
<sequence length="268" mass="29961">MTGKASSSQSSSPQVSSLATSSSVVRIGKSSFSPGDVSFSPGDVYVECLLPAVQRRDNTPHLKPPTSSSHANDPDTPVDTETEVMPLSSHPVVLRAQSECVSLQNGNAVSVLEDEDVQEDVVEVQGNAVELVFPCRNIFRYLVLFIKNMEHFVELQVEVLDDQQKYRHIRLTNARSLAKKYRHIRLTNARSLAKVEPKTCQLPLVMGSRPGWRYLCMDLQDLTHRAFGSQHVTTTQLRIAGRLRLLRVFFQDELYADSDLPSYLTFLG</sequence>
<dbReference type="AlphaFoldDB" id="A0AAD5LBB6"/>
<gene>
    <name evidence="3" type="ORF">P43SY_000964</name>
</gene>
<dbReference type="InterPro" id="IPR040441">
    <property type="entry name" value="CFA20/CFAP20DC"/>
</dbReference>
<dbReference type="PANTHER" id="PTHR12458">
    <property type="entry name" value="ORF PROTEIN"/>
    <property type="match status" value="1"/>
</dbReference>
<feature type="region of interest" description="Disordered" evidence="1">
    <location>
        <begin position="1"/>
        <end position="24"/>
    </location>
</feature>
<keyword evidence="4" id="KW-1185">Reference proteome</keyword>
<evidence type="ECO:0000259" key="2">
    <source>
        <dbReference type="Pfam" id="PF05018"/>
    </source>
</evidence>
<comment type="caution">
    <text evidence="3">The sequence shown here is derived from an EMBL/GenBank/DDBJ whole genome shotgun (WGS) entry which is preliminary data.</text>
</comment>
<evidence type="ECO:0000256" key="1">
    <source>
        <dbReference type="SAM" id="MobiDB-lite"/>
    </source>
</evidence>
<evidence type="ECO:0000313" key="4">
    <source>
        <dbReference type="Proteomes" id="UP001209570"/>
    </source>
</evidence>
<feature type="domain" description="CFA20" evidence="2">
    <location>
        <begin position="181"/>
        <end position="263"/>
    </location>
</feature>
<name>A0AAD5LBB6_PYTIN</name>
<dbReference type="EMBL" id="JAKCXM010000439">
    <property type="protein sequence ID" value="KAJ0394043.1"/>
    <property type="molecule type" value="Genomic_DNA"/>
</dbReference>
<dbReference type="Proteomes" id="UP001209570">
    <property type="component" value="Unassembled WGS sequence"/>
</dbReference>
<accession>A0AAD5LBB6</accession>
<feature type="region of interest" description="Disordered" evidence="1">
    <location>
        <begin position="56"/>
        <end position="82"/>
    </location>
</feature>
<reference evidence="3" key="1">
    <citation type="submission" date="2021-12" db="EMBL/GenBank/DDBJ databases">
        <title>Prjna785345.</title>
        <authorList>
            <person name="Rujirawat T."/>
            <person name="Krajaejun T."/>
        </authorList>
    </citation>
    <scope>NUCLEOTIDE SEQUENCE</scope>
    <source>
        <strain evidence="3">Pi057C3</strain>
    </source>
</reference>
<dbReference type="InterPro" id="IPR007714">
    <property type="entry name" value="CFA20_dom"/>
</dbReference>
<feature type="domain" description="CFA20" evidence="2">
    <location>
        <begin position="104"/>
        <end position="177"/>
    </location>
</feature>
<protein>
    <recommendedName>
        <fullName evidence="2">CFA20 domain-containing protein</fullName>
    </recommendedName>
</protein>
<organism evidence="3 4">
    <name type="scientific">Pythium insidiosum</name>
    <name type="common">Pythiosis disease agent</name>
    <dbReference type="NCBI Taxonomy" id="114742"/>
    <lineage>
        <taxon>Eukaryota</taxon>
        <taxon>Sar</taxon>
        <taxon>Stramenopiles</taxon>
        <taxon>Oomycota</taxon>
        <taxon>Peronosporomycetes</taxon>
        <taxon>Pythiales</taxon>
        <taxon>Pythiaceae</taxon>
        <taxon>Pythium</taxon>
    </lineage>
</organism>
<evidence type="ECO:0000313" key="3">
    <source>
        <dbReference type="EMBL" id="KAJ0394043.1"/>
    </source>
</evidence>